<keyword evidence="2" id="KW-0472">Membrane</keyword>
<proteinExistence type="predicted"/>
<feature type="compositionally biased region" description="Low complexity" evidence="1">
    <location>
        <begin position="230"/>
        <end position="239"/>
    </location>
</feature>
<feature type="domain" description="GYF" evidence="3">
    <location>
        <begin position="8"/>
        <end position="57"/>
    </location>
</feature>
<feature type="compositionally biased region" description="Low complexity" evidence="1">
    <location>
        <begin position="246"/>
        <end position="264"/>
    </location>
</feature>
<organism evidence="4 5">
    <name type="scientific">Persicirhabdus sediminis</name>
    <dbReference type="NCBI Taxonomy" id="454144"/>
    <lineage>
        <taxon>Bacteria</taxon>
        <taxon>Pseudomonadati</taxon>
        <taxon>Verrucomicrobiota</taxon>
        <taxon>Verrucomicrobiia</taxon>
        <taxon>Verrucomicrobiales</taxon>
        <taxon>Verrucomicrobiaceae</taxon>
        <taxon>Persicirhabdus</taxon>
    </lineage>
</organism>
<evidence type="ECO:0000256" key="2">
    <source>
        <dbReference type="SAM" id="Phobius"/>
    </source>
</evidence>
<reference evidence="4" key="1">
    <citation type="submission" date="2021-01" db="EMBL/GenBank/DDBJ databases">
        <title>Modified the classification status of verrucomicrobia.</title>
        <authorList>
            <person name="Feng X."/>
        </authorList>
    </citation>
    <scope>NUCLEOTIDE SEQUENCE</scope>
    <source>
        <strain evidence="4">_KCTC 22039</strain>
    </source>
</reference>
<dbReference type="AlphaFoldDB" id="A0A8J7SKA8"/>
<evidence type="ECO:0000313" key="4">
    <source>
        <dbReference type="EMBL" id="MBK1789678.1"/>
    </source>
</evidence>
<gene>
    <name evidence="4" type="ORF">JIN82_00770</name>
</gene>
<feature type="region of interest" description="Disordered" evidence="1">
    <location>
        <begin position="60"/>
        <end position="93"/>
    </location>
</feature>
<feature type="transmembrane region" description="Helical" evidence="2">
    <location>
        <begin position="348"/>
        <end position="379"/>
    </location>
</feature>
<evidence type="ECO:0000259" key="3">
    <source>
        <dbReference type="Pfam" id="PF14237"/>
    </source>
</evidence>
<feature type="transmembrane region" description="Helical" evidence="2">
    <location>
        <begin position="391"/>
        <end position="424"/>
    </location>
</feature>
<comment type="caution">
    <text evidence="4">The sequence shown here is derived from an EMBL/GenBank/DDBJ whole genome shotgun (WGS) entry which is preliminary data.</text>
</comment>
<evidence type="ECO:0000313" key="5">
    <source>
        <dbReference type="Proteomes" id="UP000624703"/>
    </source>
</evidence>
<name>A0A8J7SKA8_9BACT</name>
<dbReference type="Proteomes" id="UP000624703">
    <property type="component" value="Unassembled WGS sequence"/>
</dbReference>
<keyword evidence="5" id="KW-1185">Reference proteome</keyword>
<feature type="region of interest" description="Disordered" evidence="1">
    <location>
        <begin position="190"/>
        <end position="275"/>
    </location>
</feature>
<dbReference type="InterPro" id="IPR025640">
    <property type="entry name" value="GYF_2"/>
</dbReference>
<dbReference type="Pfam" id="PF06161">
    <property type="entry name" value="DUF975"/>
    <property type="match status" value="1"/>
</dbReference>
<dbReference type="Pfam" id="PF14237">
    <property type="entry name" value="GYF_2"/>
    <property type="match status" value="1"/>
</dbReference>
<dbReference type="RefSeq" id="WP_200309721.1">
    <property type="nucleotide sequence ID" value="NZ_JAENIM010000008.1"/>
</dbReference>
<feature type="transmembrane region" description="Helical" evidence="2">
    <location>
        <begin position="306"/>
        <end position="327"/>
    </location>
</feature>
<feature type="compositionally biased region" description="Low complexity" evidence="1">
    <location>
        <begin position="204"/>
        <end position="223"/>
    </location>
</feature>
<evidence type="ECO:0000256" key="1">
    <source>
        <dbReference type="SAM" id="MobiDB-lite"/>
    </source>
</evidence>
<keyword evidence="2" id="KW-0812">Transmembrane</keyword>
<feature type="transmembrane region" description="Helical" evidence="2">
    <location>
        <begin position="136"/>
        <end position="164"/>
    </location>
</feature>
<keyword evidence="2" id="KW-1133">Transmembrane helix</keyword>
<feature type="transmembrane region" description="Helical" evidence="2">
    <location>
        <begin position="445"/>
        <end position="474"/>
    </location>
</feature>
<accession>A0A8J7SKA8</accession>
<dbReference type="InterPro" id="IPR010380">
    <property type="entry name" value="DUF975"/>
</dbReference>
<sequence length="501" mass="53463">MSKAKEEWFYAKGGTQDGPVSLQQLQSMIKGNRLNPDQDLVWKKGMAEWVKPNSLKEFTLASPPAAPATKAPKPAKKQKKALNTQPSADPYSSPEAQIISEFHETEDGLPPEPVLLDVTGCISIAYGYAKRKFFTFWGVLLLQQMAIAALSIGTGIAVTSFGLLPSGNFTPPQSDLLDEAAETINRANPTNKQIAGENQPAAEPTTASQSTAQPASPAAPAAPEVIPAGPANTQPASPSAAPPAPAANNAAPAMASTPAEAPADASDDQADTEGKNASGLDQIIENMKSTWQDRQINNQQLLAESLISAAMFILPIYLTLGFLNFCLHLVKGQQAGMLDLFTQAGRVLAVLVGYILFSFLYLLPLIVAGAFIAVLLSIGLPSITDLGIPPYVLIASGISLATLTVVIPTLLIFVRCIFFPLAIIEYKMGAIAGLIYSWKITKGNWWRLFGLNILAQIVIFLGALCFGIGLLWAIPTATLSYIIAYRYLQGGWDKVVDPETL</sequence>
<dbReference type="EMBL" id="JAENIM010000008">
    <property type="protein sequence ID" value="MBK1789678.1"/>
    <property type="molecule type" value="Genomic_DNA"/>
</dbReference>
<protein>
    <submittedName>
        <fullName evidence="4">DUF975 family protein</fullName>
    </submittedName>
</protein>